<dbReference type="RefSeq" id="XP_027067824.2">
    <property type="nucleotide sequence ID" value="XM_027212023.2"/>
</dbReference>
<reference evidence="2" key="1">
    <citation type="journal article" date="2025" name="Foods">
        <title>Unveiling the Microbial Signatures of Arabica Coffee Cherries: Insights into Ripeness Specific Diversity, Functional Traits, and Implications for Quality and Safety.</title>
        <authorList>
            <consortium name="RefSeq"/>
            <person name="Tenea G.N."/>
            <person name="Cifuentes V."/>
            <person name="Reyes P."/>
            <person name="Cevallos-Vallejos M."/>
        </authorList>
    </citation>
    <scope>NUCLEOTIDE SEQUENCE [LARGE SCALE GENOMIC DNA]</scope>
</reference>
<dbReference type="InterPro" id="IPR043128">
    <property type="entry name" value="Rev_trsase/Diguanyl_cyclase"/>
</dbReference>
<dbReference type="InterPro" id="IPR002156">
    <property type="entry name" value="RNaseH_domain"/>
</dbReference>
<evidence type="ECO:0000313" key="2">
    <source>
        <dbReference type="Proteomes" id="UP001652660"/>
    </source>
</evidence>
<dbReference type="InterPro" id="IPR043502">
    <property type="entry name" value="DNA/RNA_pol_sf"/>
</dbReference>
<dbReference type="GO" id="GO:0003676">
    <property type="term" value="F:nucleic acid binding"/>
    <property type="evidence" value="ECO:0007669"/>
    <property type="project" value="InterPro"/>
</dbReference>
<dbReference type="PROSITE" id="PS50879">
    <property type="entry name" value="RNASE_H_1"/>
    <property type="match status" value="1"/>
</dbReference>
<dbReference type="InterPro" id="IPR041577">
    <property type="entry name" value="RT_RNaseH_2"/>
</dbReference>
<organism evidence="2 3">
    <name type="scientific">Coffea arabica</name>
    <name type="common">Arabian coffee</name>
    <dbReference type="NCBI Taxonomy" id="13443"/>
    <lineage>
        <taxon>Eukaryota</taxon>
        <taxon>Viridiplantae</taxon>
        <taxon>Streptophyta</taxon>
        <taxon>Embryophyta</taxon>
        <taxon>Tracheophyta</taxon>
        <taxon>Spermatophyta</taxon>
        <taxon>Magnoliopsida</taxon>
        <taxon>eudicotyledons</taxon>
        <taxon>Gunneridae</taxon>
        <taxon>Pentapetalae</taxon>
        <taxon>asterids</taxon>
        <taxon>lamiids</taxon>
        <taxon>Gentianales</taxon>
        <taxon>Rubiaceae</taxon>
        <taxon>Ixoroideae</taxon>
        <taxon>Gardenieae complex</taxon>
        <taxon>Bertiereae - Coffeeae clade</taxon>
        <taxon>Coffeeae</taxon>
        <taxon>Coffea</taxon>
    </lineage>
</organism>
<protein>
    <recommendedName>
        <fullName evidence="1">RNase H type-1 domain-containing protein</fullName>
    </recommendedName>
</protein>
<dbReference type="PANTHER" id="PTHR48475:SF2">
    <property type="entry name" value="RIBONUCLEASE H"/>
    <property type="match status" value="1"/>
</dbReference>
<evidence type="ECO:0000313" key="3">
    <source>
        <dbReference type="RefSeq" id="XP_027067824.2"/>
    </source>
</evidence>
<evidence type="ECO:0000259" key="1">
    <source>
        <dbReference type="PROSITE" id="PS50879"/>
    </source>
</evidence>
<name>A0A6P6SPG7_COFAR</name>
<dbReference type="GeneID" id="113693491"/>
<dbReference type="OrthoDB" id="1934793at2759"/>
<sequence length="448" mass="50947">MSLPRNIRQVQRLNGRLTALNRFLSQSAEKALPFFKVLKKADQFAWTEECQSAFDKLKQYLHHLPTLASPRPEEKLYLYLSAADETVSAVLIRDEGTQVPVYYVSRALRGPETRYTQVEKLVLGLVHATRRLKPYFLAHPISVRTDQPIRQILVRPETSGRLTKWAVELGEYDLSYEPRTAIKAQALADFLAELTFTEGPESTSASAEVSTPPPWTLYVDGSSNGDGCRAGLLLEGPQGEVCSYALRFGFPATNNEVEYETLIAGFQLTRRLGAQQIHVRNDSQLVVRQVLGEYKTKKETMQRYLSKVHQLTAYFESFEIQRIPRSQNKRTDALSRLASTSFSDLNKTVLVEVLNESGYMEEVAYPVYSEDTWMTPFILFLGQGTLPEDRAEARKIQRKAVRYALRDGELYKRSYLGPWLRCVTPRQDAMSSTRSTKACVELTLATEY</sequence>
<dbReference type="GO" id="GO:0004523">
    <property type="term" value="F:RNA-DNA hybrid ribonuclease activity"/>
    <property type="evidence" value="ECO:0007669"/>
    <property type="project" value="InterPro"/>
</dbReference>
<reference evidence="3" key="2">
    <citation type="submission" date="2025-08" db="UniProtKB">
        <authorList>
            <consortium name="RefSeq"/>
        </authorList>
    </citation>
    <scope>IDENTIFICATION</scope>
    <source>
        <tissue evidence="3">Leaves</tissue>
    </source>
</reference>
<proteinExistence type="predicted"/>
<dbReference type="Proteomes" id="UP001652660">
    <property type="component" value="Chromosome 6c"/>
</dbReference>
<dbReference type="Pfam" id="PF13456">
    <property type="entry name" value="RVT_3"/>
    <property type="match status" value="1"/>
</dbReference>
<dbReference type="InterPro" id="IPR012337">
    <property type="entry name" value="RNaseH-like_sf"/>
</dbReference>
<gene>
    <name evidence="3" type="primary">LOC113693491</name>
</gene>
<dbReference type="InterPro" id="IPR036397">
    <property type="entry name" value="RNaseH_sf"/>
</dbReference>
<keyword evidence="2" id="KW-1185">Reference proteome</keyword>
<dbReference type="SUPFAM" id="SSF56672">
    <property type="entry name" value="DNA/RNA polymerases"/>
    <property type="match status" value="1"/>
</dbReference>
<dbReference type="Gene3D" id="3.30.70.270">
    <property type="match status" value="1"/>
</dbReference>
<accession>A0A6P6SPG7</accession>
<dbReference type="CDD" id="cd09279">
    <property type="entry name" value="RNase_HI_like"/>
    <property type="match status" value="1"/>
</dbReference>
<dbReference type="SUPFAM" id="SSF53098">
    <property type="entry name" value="Ribonuclease H-like"/>
    <property type="match status" value="1"/>
</dbReference>
<dbReference type="Pfam" id="PF17919">
    <property type="entry name" value="RT_RNaseH_2"/>
    <property type="match status" value="1"/>
</dbReference>
<dbReference type="Gene3D" id="3.30.420.10">
    <property type="entry name" value="Ribonuclease H-like superfamily/Ribonuclease H"/>
    <property type="match status" value="1"/>
</dbReference>
<dbReference type="PANTHER" id="PTHR48475">
    <property type="entry name" value="RIBONUCLEASE H"/>
    <property type="match status" value="1"/>
</dbReference>
<feature type="domain" description="RNase H type-1" evidence="1">
    <location>
        <begin position="211"/>
        <end position="340"/>
    </location>
</feature>
<dbReference type="AlphaFoldDB" id="A0A6P6SPG7"/>